<dbReference type="EMBL" id="JAJATW010000016">
    <property type="protein sequence ID" value="MCB5162437.1"/>
    <property type="molecule type" value="Genomic_DNA"/>
</dbReference>
<dbReference type="SUPFAM" id="SSF58104">
    <property type="entry name" value="Methyl-accepting chemotaxis protein (MCP) signaling domain"/>
    <property type="match status" value="1"/>
</dbReference>
<dbReference type="PROSITE" id="PS50885">
    <property type="entry name" value="HAMP"/>
    <property type="match status" value="1"/>
</dbReference>
<keyword evidence="5 10" id="KW-0472">Membrane</keyword>
<evidence type="ECO:0000313" key="14">
    <source>
        <dbReference type="Proteomes" id="UP001139095"/>
    </source>
</evidence>
<comment type="subcellular location">
    <subcellularLocation>
        <location evidence="1">Cell membrane</location>
        <topology evidence="1">Multi-pass membrane protein</topology>
    </subcellularLocation>
</comment>
<evidence type="ECO:0000256" key="1">
    <source>
        <dbReference type="ARBA" id="ARBA00004651"/>
    </source>
</evidence>
<evidence type="ECO:0000259" key="12">
    <source>
        <dbReference type="PROSITE" id="PS50885"/>
    </source>
</evidence>
<evidence type="ECO:0000256" key="3">
    <source>
        <dbReference type="ARBA" id="ARBA00022692"/>
    </source>
</evidence>
<evidence type="ECO:0000313" key="13">
    <source>
        <dbReference type="EMBL" id="MCB5162437.1"/>
    </source>
</evidence>
<evidence type="ECO:0000256" key="8">
    <source>
        <dbReference type="PROSITE-ProRule" id="PRU00284"/>
    </source>
</evidence>
<dbReference type="Gene3D" id="3.30.450.20">
    <property type="entry name" value="PAS domain"/>
    <property type="match status" value="1"/>
</dbReference>
<organism evidence="13 14">
    <name type="scientific">Marinomonas algarum</name>
    <dbReference type="NCBI Taxonomy" id="2883105"/>
    <lineage>
        <taxon>Bacteria</taxon>
        <taxon>Pseudomonadati</taxon>
        <taxon>Pseudomonadota</taxon>
        <taxon>Gammaproteobacteria</taxon>
        <taxon>Oceanospirillales</taxon>
        <taxon>Oceanospirillaceae</taxon>
        <taxon>Marinomonas</taxon>
    </lineage>
</organism>
<dbReference type="GO" id="GO:0005886">
    <property type="term" value="C:plasma membrane"/>
    <property type="evidence" value="ECO:0007669"/>
    <property type="project" value="UniProtKB-SubCell"/>
</dbReference>
<dbReference type="GO" id="GO:0006935">
    <property type="term" value="P:chemotaxis"/>
    <property type="evidence" value="ECO:0007669"/>
    <property type="project" value="UniProtKB-ARBA"/>
</dbReference>
<evidence type="ECO:0000256" key="6">
    <source>
        <dbReference type="ARBA" id="ARBA00023224"/>
    </source>
</evidence>
<keyword evidence="9" id="KW-0175">Coiled coil</keyword>
<dbReference type="InterPro" id="IPR033480">
    <property type="entry name" value="sCache_2"/>
</dbReference>
<dbReference type="CDD" id="cd06225">
    <property type="entry name" value="HAMP"/>
    <property type="match status" value="1"/>
</dbReference>
<dbReference type="Gene3D" id="1.10.287.950">
    <property type="entry name" value="Methyl-accepting chemotaxis protein"/>
    <property type="match status" value="1"/>
</dbReference>
<name>A0A9X1INX8_9GAMM</name>
<evidence type="ECO:0000256" key="4">
    <source>
        <dbReference type="ARBA" id="ARBA00022989"/>
    </source>
</evidence>
<dbReference type="CDD" id="cd11386">
    <property type="entry name" value="MCP_signal"/>
    <property type="match status" value="1"/>
</dbReference>
<dbReference type="SMART" id="SM00304">
    <property type="entry name" value="HAMP"/>
    <property type="match status" value="1"/>
</dbReference>
<feature type="transmembrane region" description="Helical" evidence="10">
    <location>
        <begin position="192"/>
        <end position="215"/>
    </location>
</feature>
<dbReference type="InterPro" id="IPR004089">
    <property type="entry name" value="MCPsignal_dom"/>
</dbReference>
<keyword evidence="6 8" id="KW-0807">Transducer</keyword>
<dbReference type="Pfam" id="PF00672">
    <property type="entry name" value="HAMP"/>
    <property type="match status" value="1"/>
</dbReference>
<feature type="coiled-coil region" evidence="9">
    <location>
        <begin position="341"/>
        <end position="375"/>
    </location>
</feature>
<keyword evidence="3 10" id="KW-0812">Transmembrane</keyword>
<keyword evidence="4 10" id="KW-1133">Transmembrane helix</keyword>
<dbReference type="InterPro" id="IPR003660">
    <property type="entry name" value="HAMP_dom"/>
</dbReference>
<comment type="similarity">
    <text evidence="7">Belongs to the methyl-accepting chemotaxis (MCP) protein family.</text>
</comment>
<evidence type="ECO:0000256" key="5">
    <source>
        <dbReference type="ARBA" id="ARBA00023136"/>
    </source>
</evidence>
<dbReference type="Pfam" id="PF17200">
    <property type="entry name" value="sCache_2"/>
    <property type="match status" value="1"/>
</dbReference>
<reference evidence="13" key="1">
    <citation type="submission" date="2021-10" db="EMBL/GenBank/DDBJ databases">
        <title>Marinomonas pontica sp. nov., isolated from the Black Sea.</title>
        <authorList>
            <person name="Zhao L.-H."/>
            <person name="Xue J.-H."/>
        </authorList>
    </citation>
    <scope>NUCLEOTIDE SEQUENCE</scope>
    <source>
        <strain evidence="13">E8</strain>
    </source>
</reference>
<proteinExistence type="inferred from homology"/>
<feature type="domain" description="Methyl-accepting transducer" evidence="11">
    <location>
        <begin position="270"/>
        <end position="506"/>
    </location>
</feature>
<evidence type="ECO:0000256" key="7">
    <source>
        <dbReference type="ARBA" id="ARBA00029447"/>
    </source>
</evidence>
<dbReference type="RefSeq" id="WP_226754788.1">
    <property type="nucleotide sequence ID" value="NZ_JAJATW010000016.1"/>
</dbReference>
<keyword evidence="14" id="KW-1185">Reference proteome</keyword>
<sequence length="542" mass="59001">MLNRINNIKIRYKLWAIIGLMSMGTAALILVSLSSLFFSHIEARKDRTQDILNIAQSVIAPIYEQQQSGVLSKAQAKQQAISLLSSFDYGNRQSLWLIDQQNSTLLSAPDSYSGQRPPSSLSDALHANKTATTSSYTAITFEYVSSNPQEEANPSRRMIASVSTFAPWQVTIVATASMDAVMQFFLSALVDYAVLVGLLTLFVGGTALFIIHLVTSRVTSLCQTMTSVKDSGDLTQRVDFRGHDEMGEMAQAFNGMMDDFRTIVSKVGETSEQLDHIVHQTNQSTHKTVVGVEEQLTNATQATALMQQVMDSVENTLSVADQANSTTLGLAQYSKDGLDMMNQANQESHQLSVDVVHAEQQIQALRHDVSHINERLGIISEVADQTNLLALNAAIEAARAGEQGRGFAVVADEVRQLAQRSQLAATEIGGLIDQLTQQTLTTVNVMESARHTAQQGAEQTKQAGHAFSEIASGVQSISHLNGDIRGAAEHQFTSSKTVNNTLADIARICEENNHNSTDIKTSVDNLQTCASQLRQLVHSFST</sequence>
<dbReference type="PROSITE" id="PS50111">
    <property type="entry name" value="CHEMOTAXIS_TRANSDUC_2"/>
    <property type="match status" value="1"/>
</dbReference>
<evidence type="ECO:0000256" key="10">
    <source>
        <dbReference type="SAM" id="Phobius"/>
    </source>
</evidence>
<dbReference type="SMART" id="SM00283">
    <property type="entry name" value="MA"/>
    <property type="match status" value="1"/>
</dbReference>
<feature type="transmembrane region" description="Helical" evidence="10">
    <location>
        <begin position="12"/>
        <end position="38"/>
    </location>
</feature>
<protein>
    <submittedName>
        <fullName evidence="13">Methyl-accepting chemotaxis protein</fullName>
    </submittedName>
</protein>
<dbReference type="Pfam" id="PF00015">
    <property type="entry name" value="MCPsignal"/>
    <property type="match status" value="1"/>
</dbReference>
<dbReference type="GO" id="GO:0007165">
    <property type="term" value="P:signal transduction"/>
    <property type="evidence" value="ECO:0007669"/>
    <property type="project" value="UniProtKB-KW"/>
</dbReference>
<evidence type="ECO:0000256" key="2">
    <source>
        <dbReference type="ARBA" id="ARBA00022475"/>
    </source>
</evidence>
<evidence type="ECO:0000259" key="11">
    <source>
        <dbReference type="PROSITE" id="PS50111"/>
    </source>
</evidence>
<gene>
    <name evidence="13" type="ORF">LG368_11090</name>
</gene>
<evidence type="ECO:0000256" key="9">
    <source>
        <dbReference type="SAM" id="Coils"/>
    </source>
</evidence>
<dbReference type="AlphaFoldDB" id="A0A9X1INX8"/>
<feature type="domain" description="HAMP" evidence="12">
    <location>
        <begin position="212"/>
        <end position="265"/>
    </location>
</feature>
<dbReference type="FunFam" id="1.10.287.950:FF:000001">
    <property type="entry name" value="Methyl-accepting chemotaxis sensory transducer"/>
    <property type="match status" value="1"/>
</dbReference>
<comment type="caution">
    <text evidence="13">The sequence shown here is derived from an EMBL/GenBank/DDBJ whole genome shotgun (WGS) entry which is preliminary data.</text>
</comment>
<dbReference type="PANTHER" id="PTHR32089">
    <property type="entry name" value="METHYL-ACCEPTING CHEMOTAXIS PROTEIN MCPB"/>
    <property type="match status" value="1"/>
</dbReference>
<dbReference type="SMART" id="SM01049">
    <property type="entry name" value="Cache_2"/>
    <property type="match status" value="1"/>
</dbReference>
<accession>A0A9X1INX8</accession>
<dbReference type="PANTHER" id="PTHR32089:SF119">
    <property type="entry name" value="METHYL-ACCEPTING CHEMOTAXIS PROTEIN CTPL"/>
    <property type="match status" value="1"/>
</dbReference>
<dbReference type="Proteomes" id="UP001139095">
    <property type="component" value="Unassembled WGS sequence"/>
</dbReference>
<keyword evidence="2" id="KW-1003">Cell membrane</keyword>